<dbReference type="SUPFAM" id="SSF46689">
    <property type="entry name" value="Homeodomain-like"/>
    <property type="match status" value="1"/>
</dbReference>
<keyword evidence="1" id="KW-0805">Transcription regulation</keyword>
<reference evidence="6 7" key="1">
    <citation type="submission" date="2024-10" db="EMBL/GenBank/DDBJ databases">
        <title>The Natural Products Discovery Center: Release of the First 8490 Sequenced Strains for Exploring Actinobacteria Biosynthetic Diversity.</title>
        <authorList>
            <person name="Kalkreuter E."/>
            <person name="Kautsar S.A."/>
            <person name="Yang D."/>
            <person name="Bader C.D."/>
            <person name="Teijaro C.N."/>
            <person name="Fluegel L."/>
            <person name="Davis C.M."/>
            <person name="Simpson J.R."/>
            <person name="Lauterbach L."/>
            <person name="Steele A.D."/>
            <person name="Gui C."/>
            <person name="Meng S."/>
            <person name="Li G."/>
            <person name="Viehrig K."/>
            <person name="Ye F."/>
            <person name="Su P."/>
            <person name="Kiefer A.F."/>
            <person name="Nichols A."/>
            <person name="Cepeda A.J."/>
            <person name="Yan W."/>
            <person name="Fan B."/>
            <person name="Jiang Y."/>
            <person name="Adhikari A."/>
            <person name="Zheng C.-J."/>
            <person name="Schuster L."/>
            <person name="Cowan T.M."/>
            <person name="Smanski M.J."/>
            <person name="Chevrette M.G."/>
            <person name="De Carvalho L.P.S."/>
            <person name="Shen B."/>
        </authorList>
    </citation>
    <scope>NUCLEOTIDE SEQUENCE [LARGE SCALE GENOMIC DNA]</scope>
    <source>
        <strain evidence="6 7">NPDC049639</strain>
    </source>
</reference>
<dbReference type="PANTHER" id="PTHR30055:SF234">
    <property type="entry name" value="HTH-TYPE TRANSCRIPTIONAL REGULATOR BETI"/>
    <property type="match status" value="1"/>
</dbReference>
<dbReference type="Proteomes" id="UP001612915">
    <property type="component" value="Unassembled WGS sequence"/>
</dbReference>
<dbReference type="PROSITE" id="PS50977">
    <property type="entry name" value="HTH_TETR_2"/>
    <property type="match status" value="1"/>
</dbReference>
<dbReference type="Gene3D" id="1.10.357.10">
    <property type="entry name" value="Tetracycline Repressor, domain 2"/>
    <property type="match status" value="1"/>
</dbReference>
<evidence type="ECO:0000256" key="4">
    <source>
        <dbReference type="PROSITE-ProRule" id="PRU00335"/>
    </source>
</evidence>
<comment type="caution">
    <text evidence="6">The sequence shown here is derived from an EMBL/GenBank/DDBJ whole genome shotgun (WGS) entry which is preliminary data.</text>
</comment>
<evidence type="ECO:0000259" key="5">
    <source>
        <dbReference type="PROSITE" id="PS50977"/>
    </source>
</evidence>
<gene>
    <name evidence="6" type="ORF">ACIB24_09880</name>
</gene>
<dbReference type="Pfam" id="PF00440">
    <property type="entry name" value="TetR_N"/>
    <property type="match status" value="1"/>
</dbReference>
<dbReference type="PRINTS" id="PR00455">
    <property type="entry name" value="HTHTETR"/>
</dbReference>
<feature type="domain" description="HTH tetR-type" evidence="5">
    <location>
        <begin position="18"/>
        <end position="78"/>
    </location>
</feature>
<dbReference type="InterPro" id="IPR050109">
    <property type="entry name" value="HTH-type_TetR-like_transc_reg"/>
</dbReference>
<evidence type="ECO:0000313" key="7">
    <source>
        <dbReference type="Proteomes" id="UP001612915"/>
    </source>
</evidence>
<evidence type="ECO:0000256" key="3">
    <source>
        <dbReference type="ARBA" id="ARBA00023163"/>
    </source>
</evidence>
<keyword evidence="3" id="KW-0804">Transcription</keyword>
<dbReference type="InterPro" id="IPR001647">
    <property type="entry name" value="HTH_TetR"/>
</dbReference>
<organism evidence="6 7">
    <name type="scientific">Spongisporangium articulatum</name>
    <dbReference type="NCBI Taxonomy" id="3362603"/>
    <lineage>
        <taxon>Bacteria</taxon>
        <taxon>Bacillati</taxon>
        <taxon>Actinomycetota</taxon>
        <taxon>Actinomycetes</taxon>
        <taxon>Kineosporiales</taxon>
        <taxon>Kineosporiaceae</taxon>
        <taxon>Spongisporangium</taxon>
    </lineage>
</organism>
<sequence>MGRDDETDETPEAAARIGSARDRLLTATTQLLEEKAPAEPSTREICARAGVQAPTLYHHFGNKQGLVDEVLNHGFSQYLDDGSGDALDRVRAGWEKHVDFGLDHPAYYALLYGRVREGIPCAITGPALERLTRLFGELAADGRLLTTAQEAAERLLAANVGITLALIAQPPGHRDAQLSLATREAILTSVLAAQDETTGDDAAGARTLLAARLRASLDAGDTELSPGEVALLGELLSKLASSAPGTGPGGPR</sequence>
<evidence type="ECO:0000256" key="2">
    <source>
        <dbReference type="ARBA" id="ARBA00023125"/>
    </source>
</evidence>
<evidence type="ECO:0000313" key="6">
    <source>
        <dbReference type="EMBL" id="MFI7587370.1"/>
    </source>
</evidence>
<dbReference type="InterPro" id="IPR009057">
    <property type="entry name" value="Homeodomain-like_sf"/>
</dbReference>
<keyword evidence="7" id="KW-1185">Reference proteome</keyword>
<dbReference type="EMBL" id="JBITLV010000003">
    <property type="protein sequence ID" value="MFI7587370.1"/>
    <property type="molecule type" value="Genomic_DNA"/>
</dbReference>
<protein>
    <submittedName>
        <fullName evidence="6">TetR/AcrR family transcriptional regulator</fullName>
    </submittedName>
</protein>
<evidence type="ECO:0000256" key="1">
    <source>
        <dbReference type="ARBA" id="ARBA00023015"/>
    </source>
</evidence>
<accession>A0ABW8ALW5</accession>
<dbReference type="PANTHER" id="PTHR30055">
    <property type="entry name" value="HTH-TYPE TRANSCRIPTIONAL REGULATOR RUTR"/>
    <property type="match status" value="1"/>
</dbReference>
<feature type="DNA-binding region" description="H-T-H motif" evidence="4">
    <location>
        <begin position="41"/>
        <end position="60"/>
    </location>
</feature>
<proteinExistence type="predicted"/>
<keyword evidence="2 4" id="KW-0238">DNA-binding</keyword>
<name>A0ABW8ALW5_9ACTN</name>
<dbReference type="RefSeq" id="WP_398278933.1">
    <property type="nucleotide sequence ID" value="NZ_JBITLV010000003.1"/>
</dbReference>